<gene>
    <name evidence="2" type="ORF">BYL167_LOCUS58237</name>
    <name evidence="3" type="ORF">GIL414_LOCUS65744</name>
</gene>
<evidence type="ECO:0000313" key="3">
    <source>
        <dbReference type="EMBL" id="CAF5160546.1"/>
    </source>
</evidence>
<dbReference type="EMBL" id="CAJOBJ010299410">
    <property type="protein sequence ID" value="CAF5160546.1"/>
    <property type="molecule type" value="Genomic_DNA"/>
</dbReference>
<dbReference type="Proteomes" id="UP000681720">
    <property type="component" value="Unassembled WGS sequence"/>
</dbReference>
<feature type="compositionally biased region" description="Polar residues" evidence="1">
    <location>
        <begin position="1"/>
        <end position="13"/>
    </location>
</feature>
<name>A0A8S3GAI1_9BILA</name>
<protein>
    <submittedName>
        <fullName evidence="3">Uncharacterized protein</fullName>
    </submittedName>
</protein>
<feature type="non-terminal residue" evidence="3">
    <location>
        <position position="1"/>
    </location>
</feature>
<feature type="non-terminal residue" evidence="3">
    <location>
        <position position="113"/>
    </location>
</feature>
<evidence type="ECO:0000313" key="2">
    <source>
        <dbReference type="EMBL" id="CAF5052381.1"/>
    </source>
</evidence>
<dbReference type="Proteomes" id="UP000681967">
    <property type="component" value="Unassembled WGS sequence"/>
</dbReference>
<evidence type="ECO:0000256" key="1">
    <source>
        <dbReference type="SAM" id="MobiDB-lite"/>
    </source>
</evidence>
<organism evidence="3 4">
    <name type="scientific">Rotaria magnacalcarata</name>
    <dbReference type="NCBI Taxonomy" id="392030"/>
    <lineage>
        <taxon>Eukaryota</taxon>
        <taxon>Metazoa</taxon>
        <taxon>Spiralia</taxon>
        <taxon>Gnathifera</taxon>
        <taxon>Rotifera</taxon>
        <taxon>Eurotatoria</taxon>
        <taxon>Bdelloidea</taxon>
        <taxon>Philodinida</taxon>
        <taxon>Philodinidae</taxon>
        <taxon>Rotaria</taxon>
    </lineage>
</organism>
<reference evidence="3" key="1">
    <citation type="submission" date="2021-02" db="EMBL/GenBank/DDBJ databases">
        <authorList>
            <person name="Nowell W R."/>
        </authorList>
    </citation>
    <scope>NUCLEOTIDE SEQUENCE</scope>
</reference>
<evidence type="ECO:0000313" key="4">
    <source>
        <dbReference type="Proteomes" id="UP000681720"/>
    </source>
</evidence>
<dbReference type="AlphaFoldDB" id="A0A8S3GAI1"/>
<proteinExistence type="predicted"/>
<accession>A0A8S3GAI1</accession>
<dbReference type="EMBL" id="CAJOBH010226372">
    <property type="protein sequence ID" value="CAF5052381.1"/>
    <property type="molecule type" value="Genomic_DNA"/>
</dbReference>
<sequence>MRSKNDTIPTSYANPAFDDEPTGGKLSSGPSPIGSNVFIVKQDHGNRNRLHAEPFRLEPVTRQSIGRSIIRGVRSLWATRQTEKDLGKNKDLYVKTTLRELFIYLMFIVILCI</sequence>
<comment type="caution">
    <text evidence="3">The sequence shown here is derived from an EMBL/GenBank/DDBJ whole genome shotgun (WGS) entry which is preliminary data.</text>
</comment>
<feature type="region of interest" description="Disordered" evidence="1">
    <location>
        <begin position="1"/>
        <end position="34"/>
    </location>
</feature>